<dbReference type="PANTHER" id="PTHR35528:SF3">
    <property type="entry name" value="BLL1675 PROTEIN"/>
    <property type="match status" value="1"/>
</dbReference>
<keyword evidence="2" id="KW-1185">Reference proteome</keyword>
<accession>A0A2T6KLW6</accession>
<organism evidence="1 2">
    <name type="scientific">Yoonia sediminilitoris</name>
    <dbReference type="NCBI Taxonomy" id="1286148"/>
    <lineage>
        <taxon>Bacteria</taxon>
        <taxon>Pseudomonadati</taxon>
        <taxon>Pseudomonadota</taxon>
        <taxon>Alphaproteobacteria</taxon>
        <taxon>Rhodobacterales</taxon>
        <taxon>Paracoccaceae</taxon>
        <taxon>Yoonia</taxon>
    </lineage>
</organism>
<name>A0A2T6KLW6_9RHOB</name>
<comment type="caution">
    <text evidence="1">The sequence shown here is derived from an EMBL/GenBank/DDBJ whole genome shotgun (WGS) entry which is preliminary data.</text>
</comment>
<evidence type="ECO:0008006" key="3">
    <source>
        <dbReference type="Google" id="ProtNLM"/>
    </source>
</evidence>
<dbReference type="Proteomes" id="UP000244523">
    <property type="component" value="Unassembled WGS sequence"/>
</dbReference>
<reference evidence="1 2" key="1">
    <citation type="submission" date="2018-04" db="EMBL/GenBank/DDBJ databases">
        <title>Genomic Encyclopedia of Archaeal and Bacterial Type Strains, Phase II (KMG-II): from individual species to whole genera.</title>
        <authorList>
            <person name="Goeker M."/>
        </authorList>
    </citation>
    <scope>NUCLEOTIDE SEQUENCE [LARGE SCALE GENOMIC DNA]</scope>
    <source>
        <strain evidence="1 2">DSM 29955</strain>
    </source>
</reference>
<protein>
    <recommendedName>
        <fullName evidence="3">DDE superfamily endonuclease</fullName>
    </recommendedName>
</protein>
<sequence>MLERGVGVSYESIRRCNVKFGPLIAHILRRRQPRLGVVWHLDKVVVKIAGRSYWFWRAVRAFK</sequence>
<evidence type="ECO:0000313" key="2">
    <source>
        <dbReference type="Proteomes" id="UP000244523"/>
    </source>
</evidence>
<gene>
    <name evidence="1" type="ORF">C8N45_102220</name>
</gene>
<evidence type="ECO:0000313" key="1">
    <source>
        <dbReference type="EMBL" id="PUB17210.1"/>
    </source>
</evidence>
<dbReference type="EMBL" id="QBUD01000002">
    <property type="protein sequence ID" value="PUB17210.1"/>
    <property type="molecule type" value="Genomic_DNA"/>
</dbReference>
<proteinExistence type="predicted"/>
<dbReference type="InterPro" id="IPR052183">
    <property type="entry name" value="IS_Transposase"/>
</dbReference>
<dbReference type="PANTHER" id="PTHR35528">
    <property type="entry name" value="BLL1675 PROTEIN"/>
    <property type="match status" value="1"/>
</dbReference>
<dbReference type="AlphaFoldDB" id="A0A2T6KLW6"/>